<protein>
    <recommendedName>
        <fullName evidence="3">Transcriptional regulator</fullName>
    </recommendedName>
</protein>
<organism evidence="1 2">
    <name type="scientific">Streptomyces pacificus</name>
    <dbReference type="NCBI Taxonomy" id="2705029"/>
    <lineage>
        <taxon>Bacteria</taxon>
        <taxon>Bacillati</taxon>
        <taxon>Actinomycetota</taxon>
        <taxon>Actinomycetes</taxon>
        <taxon>Kitasatosporales</taxon>
        <taxon>Streptomycetaceae</taxon>
        <taxon>Streptomyces</taxon>
    </lineage>
</organism>
<proteinExistence type="predicted"/>
<dbReference type="RefSeq" id="WP_216854781.1">
    <property type="nucleotide sequence ID" value="NZ_BLLG01000015.1"/>
</dbReference>
<dbReference type="AlphaFoldDB" id="A0A6A0AZR0"/>
<dbReference type="EMBL" id="BLLG01000015">
    <property type="protein sequence ID" value="GFH38312.1"/>
    <property type="molecule type" value="Genomic_DNA"/>
</dbReference>
<evidence type="ECO:0000313" key="2">
    <source>
        <dbReference type="Proteomes" id="UP000484988"/>
    </source>
</evidence>
<dbReference type="Proteomes" id="UP000484988">
    <property type="component" value="Unassembled WGS sequence"/>
</dbReference>
<evidence type="ECO:0000313" key="1">
    <source>
        <dbReference type="EMBL" id="GFH38312.1"/>
    </source>
</evidence>
<gene>
    <name evidence="1" type="ORF">SCWH03_45540</name>
</gene>
<evidence type="ECO:0008006" key="3">
    <source>
        <dbReference type="Google" id="ProtNLM"/>
    </source>
</evidence>
<keyword evidence="2" id="KW-1185">Reference proteome</keyword>
<accession>A0A6A0AZR0</accession>
<sequence>MLRSGFPERATSALAVAIDQAVPRDRAVRSGRLATARLAARDLDGALDAANVGLELLENRIRSDRAHVRLTKFNRYLEPHSAVPAVREFRDRLSALPASG</sequence>
<comment type="caution">
    <text evidence="1">The sequence shown here is derived from an EMBL/GenBank/DDBJ whole genome shotgun (WGS) entry which is preliminary data.</text>
</comment>
<name>A0A6A0AZR0_9ACTN</name>
<reference evidence="1 2" key="1">
    <citation type="submission" date="2020-02" db="EMBL/GenBank/DDBJ databases">
        <title>Whole Genome Shotgun Sequence of Streptomyces sp. strain CWH03.</title>
        <authorList>
            <person name="Dohra H."/>
            <person name="Kodani S."/>
            <person name="Yamamura H."/>
        </authorList>
    </citation>
    <scope>NUCLEOTIDE SEQUENCE [LARGE SCALE GENOMIC DNA]</scope>
    <source>
        <strain evidence="1 2">CWH03</strain>
    </source>
</reference>